<gene>
    <name evidence="13" type="ORF">BZG36_03457</name>
</gene>
<dbReference type="InterPro" id="IPR002347">
    <property type="entry name" value="SDR_fam"/>
</dbReference>
<keyword evidence="6" id="KW-0256">Endoplasmic reticulum</keyword>
<evidence type="ECO:0000256" key="4">
    <source>
        <dbReference type="ARBA" id="ARBA00022692"/>
    </source>
</evidence>
<dbReference type="Gene3D" id="3.40.50.720">
    <property type="entry name" value="NAD(P)-binding Rossmann-like Domain"/>
    <property type="match status" value="1"/>
</dbReference>
<dbReference type="InterPro" id="IPR015943">
    <property type="entry name" value="WD40/YVTN_repeat-like_dom_sf"/>
</dbReference>
<dbReference type="InterPro" id="IPR045260">
    <property type="entry name" value="Sec12-like"/>
</dbReference>
<keyword evidence="9" id="KW-1133">Transmembrane helix</keyword>
<dbReference type="InterPro" id="IPR024738">
    <property type="entry name" value="Hfi1/Tada1"/>
</dbReference>
<protein>
    <submittedName>
        <fullName evidence="13">Uncharacterized protein</fullName>
    </submittedName>
</protein>
<dbReference type="InterPro" id="IPR001680">
    <property type="entry name" value="WD40_rpt"/>
</dbReference>
<dbReference type="SUPFAM" id="SSF50998">
    <property type="entry name" value="Quinoprotein alcohol dehydrogenase-like"/>
    <property type="match status" value="1"/>
</dbReference>
<dbReference type="PANTHER" id="PTHR23284">
    <property type="entry name" value="PROLACTIN REGULATORY ELEMENT BINDING PROTEIN"/>
    <property type="match status" value="1"/>
</dbReference>
<keyword evidence="7" id="KW-0931">ER-Golgi transport</keyword>
<accession>A0A261XZI0</accession>
<proteinExistence type="predicted"/>
<dbReference type="GO" id="GO:0070461">
    <property type="term" value="C:SAGA-type complex"/>
    <property type="evidence" value="ECO:0007669"/>
    <property type="project" value="InterPro"/>
</dbReference>
<sequence>MLNSTVCKVPIPVSCVGFTPNNKLVLAGGGGAGRSGVKNKLFVYDVQDGASPLSLVLEHEFSRDEDAPMSLDVHPKDDVVVLGINGTEEQIKAGQDKACRVYKIDENSLALLESFPSVLSKESFYYQKVARFSPSGDYLLTGSTDGSFTSVKYPSFQPIIPCKSITKDEVFDVDVDPDGTRAAVLTPKAIQLLNLEAGKFEQTVDQPTQNRTIKCEFRACRFGKGVTTGNLFTIVNSSTQTRGFLVKWNANTLTKLRTEIVSKKRITAFAISPNGQLLASADNEYTIRITDAVTLRRIWEQRNAHGFAITALAFSRDGRLLVSGSADNTCRIIRLPQDLKAASETPDVVWAILVSLMILLMAYFDGMSTMTETAVVLPNNVLRKDIQDGSDRATPTHSTHKREISVPKTQNGRQDLLALKQQLVEALGDSGPQYWDALREFVTGRLNRQEFDFYANLYLSRENAPLHNAFILATIHNAQRDVPPPQHQRSIGWGKKRRGLRDVDGLDGLDMGRHGPNRKRLKKEVMSLPKADRDRIKSVSKTAREASETARYLKQDLMPHSLSRTPDIPIPAEQRPTNFNADFSRGLFAPLCADSKKLPNPTALRDRMTTIALEHGLLEGVTQECVDFMLYALESHMRTILSNALQKIRSKTPLNTHHVRRHSAIDSTVTSLNGDDSLDGRDYRQRNGKANAISAILAHKPDLLPPGDLNGRRQTDKTSIAARDLAFSFELNPAILVENPASTERLTALMEYTDDEEEDEESEEGSDDESFTSGWVMNRFLTTSNGNAPIQKTLDEMPPAMKLVAESLYPLLRSSRLAICSTRGGVAPLYKARNPSFRTVLKKQSSGPLNNPSALPDVCMRTLMVSIMDDLSAVFPTRSKGVVEQLTERVSDDEFGDSARCSSQESSESILERCILITGGGTGLGKEVARQLAREGMHIGVNYSRSAQEAQETVQELETEFHVKALAIQADVSVVEEIERMVDETVKHFGRIDLLINNAGVTTFCEWSNLEGLNEEDWDKMLKVNTKAPFFAARAAARYMKKNPEGVAGSSLSGSSVAYATSKAGMNHVTRCLAKALAPEIRVNAVAPGLLVTRWGAKFGDAGIKAAVERSALKMPTSIQECAAAYVFLAKNGSTTGEIITTRHRKAEDTISPSILMKNVSSSPSLPTPKSSPSSPTLLALPITNGLQPNSDRSSQPENKQTNMPNSLSTLAGTEISALAAGDDVSYKRELINQKVRAENRERKKRWREQNEEK</sequence>
<evidence type="ECO:0000256" key="8">
    <source>
        <dbReference type="ARBA" id="ARBA00022927"/>
    </source>
</evidence>
<dbReference type="Pfam" id="PF12767">
    <property type="entry name" value="SAGA-Tad1"/>
    <property type="match status" value="1"/>
</dbReference>
<evidence type="ECO:0000256" key="6">
    <source>
        <dbReference type="ARBA" id="ARBA00022824"/>
    </source>
</evidence>
<dbReference type="OrthoDB" id="2013972at2759"/>
<dbReference type="PRINTS" id="PR00080">
    <property type="entry name" value="SDRFAMILY"/>
</dbReference>
<keyword evidence="4" id="KW-0812">Transmembrane</keyword>
<dbReference type="CDD" id="cd22933">
    <property type="entry name" value="HFD_HFI1"/>
    <property type="match status" value="1"/>
</dbReference>
<reference evidence="13 14" key="1">
    <citation type="journal article" date="2017" name="Mycologia">
        <title>Bifiguratus adelaidae, gen. et sp. nov., a new member of Mucoromycotina in endophytic and soil-dwelling habitats.</title>
        <authorList>
            <person name="Torres-Cruz T.J."/>
            <person name="Billingsley Tobias T.L."/>
            <person name="Almatruk M."/>
            <person name="Hesse C."/>
            <person name="Kuske C.R."/>
            <person name="Desiro A."/>
            <person name="Benucci G.M."/>
            <person name="Bonito G."/>
            <person name="Stajich J.E."/>
            <person name="Dunlap C."/>
            <person name="Arnold A.E."/>
            <person name="Porras-Alfaro A."/>
        </authorList>
    </citation>
    <scope>NUCLEOTIDE SEQUENCE [LARGE SCALE GENOMIC DNA]</scope>
    <source>
        <strain evidence="13 14">AZ0501</strain>
    </source>
</reference>
<keyword evidence="14" id="KW-1185">Reference proteome</keyword>
<dbReference type="AlphaFoldDB" id="A0A261XZI0"/>
<dbReference type="Pfam" id="PF00106">
    <property type="entry name" value="adh_short"/>
    <property type="match status" value="1"/>
</dbReference>
<dbReference type="GO" id="GO:0005789">
    <property type="term" value="C:endoplasmic reticulum membrane"/>
    <property type="evidence" value="ECO:0007669"/>
    <property type="project" value="UniProtKB-SubCell"/>
</dbReference>
<keyword evidence="8" id="KW-0653">Protein transport</keyword>
<evidence type="ECO:0000256" key="9">
    <source>
        <dbReference type="ARBA" id="ARBA00022989"/>
    </source>
</evidence>
<evidence type="ECO:0000256" key="11">
    <source>
        <dbReference type="PROSITE-ProRule" id="PRU00221"/>
    </source>
</evidence>
<dbReference type="GO" id="GO:0005085">
    <property type="term" value="F:guanyl-nucleotide exchange factor activity"/>
    <property type="evidence" value="ECO:0007669"/>
    <property type="project" value="InterPro"/>
</dbReference>
<dbReference type="Pfam" id="PF00400">
    <property type="entry name" value="WD40"/>
    <property type="match status" value="2"/>
</dbReference>
<keyword evidence="10" id="KW-0472">Membrane</keyword>
<evidence type="ECO:0000256" key="3">
    <source>
        <dbReference type="ARBA" id="ARBA00022574"/>
    </source>
</evidence>
<dbReference type="SMART" id="SM00320">
    <property type="entry name" value="WD40"/>
    <property type="match status" value="4"/>
</dbReference>
<comment type="caution">
    <text evidence="13">The sequence shown here is derived from an EMBL/GenBank/DDBJ whole genome shotgun (WGS) entry which is preliminary data.</text>
</comment>
<organism evidence="13 14">
    <name type="scientific">Bifiguratus adelaidae</name>
    <dbReference type="NCBI Taxonomy" id="1938954"/>
    <lineage>
        <taxon>Eukaryota</taxon>
        <taxon>Fungi</taxon>
        <taxon>Fungi incertae sedis</taxon>
        <taxon>Mucoromycota</taxon>
        <taxon>Mucoromycotina</taxon>
        <taxon>Endogonomycetes</taxon>
        <taxon>Endogonales</taxon>
        <taxon>Endogonales incertae sedis</taxon>
        <taxon>Bifiguratus</taxon>
    </lineage>
</organism>
<feature type="compositionally biased region" description="Low complexity" evidence="12">
    <location>
        <begin position="1161"/>
        <end position="1182"/>
    </location>
</feature>
<feature type="non-terminal residue" evidence="13">
    <location>
        <position position="1254"/>
    </location>
</feature>
<keyword evidence="5" id="KW-0677">Repeat</keyword>
<comment type="subcellular location">
    <subcellularLocation>
        <location evidence="1">Endoplasmic reticulum membrane</location>
        <topology evidence="1">Single-pass membrane protein</topology>
    </subcellularLocation>
</comment>
<evidence type="ECO:0000256" key="2">
    <source>
        <dbReference type="ARBA" id="ARBA00022448"/>
    </source>
</evidence>
<feature type="repeat" description="WD" evidence="11">
    <location>
        <begin position="302"/>
        <end position="332"/>
    </location>
</feature>
<dbReference type="SUPFAM" id="SSF51735">
    <property type="entry name" value="NAD(P)-binding Rossmann-fold domains"/>
    <property type="match status" value="1"/>
</dbReference>
<dbReference type="GO" id="GO:0003400">
    <property type="term" value="P:regulation of COPII vesicle coating"/>
    <property type="evidence" value="ECO:0007669"/>
    <property type="project" value="TreeGrafter"/>
</dbReference>
<dbReference type="GO" id="GO:0006888">
    <property type="term" value="P:endoplasmic reticulum to Golgi vesicle-mediated transport"/>
    <property type="evidence" value="ECO:0007669"/>
    <property type="project" value="TreeGrafter"/>
</dbReference>
<evidence type="ECO:0000256" key="12">
    <source>
        <dbReference type="SAM" id="MobiDB-lite"/>
    </source>
</evidence>
<evidence type="ECO:0000313" key="14">
    <source>
        <dbReference type="Proteomes" id="UP000242875"/>
    </source>
</evidence>
<evidence type="ECO:0000256" key="1">
    <source>
        <dbReference type="ARBA" id="ARBA00004389"/>
    </source>
</evidence>
<feature type="region of interest" description="Disordered" evidence="12">
    <location>
        <begin position="1150"/>
        <end position="1211"/>
    </location>
</feature>
<name>A0A261XZI0_9FUNG</name>
<dbReference type="Gene3D" id="2.130.10.10">
    <property type="entry name" value="YVTN repeat-like/Quinoprotein amine dehydrogenase"/>
    <property type="match status" value="1"/>
</dbReference>
<dbReference type="PRINTS" id="PR00081">
    <property type="entry name" value="GDHRDH"/>
</dbReference>
<evidence type="ECO:0000256" key="5">
    <source>
        <dbReference type="ARBA" id="ARBA00022737"/>
    </source>
</evidence>
<dbReference type="PANTHER" id="PTHR23284:SF0">
    <property type="entry name" value="PROLACTIN REGULATORY ELEMENT-BINDING PROTEIN"/>
    <property type="match status" value="1"/>
</dbReference>
<feature type="compositionally biased region" description="Polar residues" evidence="12">
    <location>
        <begin position="1185"/>
        <end position="1211"/>
    </location>
</feature>
<dbReference type="CDD" id="cd05233">
    <property type="entry name" value="SDR_c"/>
    <property type="match status" value="1"/>
</dbReference>
<evidence type="ECO:0000256" key="7">
    <source>
        <dbReference type="ARBA" id="ARBA00022892"/>
    </source>
</evidence>
<dbReference type="InterPro" id="IPR036291">
    <property type="entry name" value="NAD(P)-bd_dom_sf"/>
</dbReference>
<dbReference type="Proteomes" id="UP000242875">
    <property type="component" value="Unassembled WGS sequence"/>
</dbReference>
<evidence type="ECO:0000256" key="10">
    <source>
        <dbReference type="ARBA" id="ARBA00023136"/>
    </source>
</evidence>
<dbReference type="EMBL" id="MVBO01000069">
    <property type="protein sequence ID" value="OZJ03779.1"/>
    <property type="molecule type" value="Genomic_DNA"/>
</dbReference>
<keyword evidence="3 11" id="KW-0853">WD repeat</keyword>
<evidence type="ECO:0000313" key="13">
    <source>
        <dbReference type="EMBL" id="OZJ03779.1"/>
    </source>
</evidence>
<dbReference type="InterPro" id="IPR011047">
    <property type="entry name" value="Quinoprotein_ADH-like_sf"/>
</dbReference>
<keyword evidence="2" id="KW-0813">Transport</keyword>
<dbReference type="GO" id="GO:0015031">
    <property type="term" value="P:protein transport"/>
    <property type="evidence" value="ECO:0007669"/>
    <property type="project" value="UniProtKB-KW"/>
</dbReference>
<dbReference type="PROSITE" id="PS50082">
    <property type="entry name" value="WD_REPEATS_2"/>
    <property type="match status" value="1"/>
</dbReference>